<name>A0AAF0QST3_SOLVR</name>
<accession>A0AAF0QST3</accession>
<feature type="compositionally biased region" description="Polar residues" evidence="1">
    <location>
        <begin position="48"/>
        <end position="62"/>
    </location>
</feature>
<feature type="compositionally biased region" description="Polar residues" evidence="1">
    <location>
        <begin position="19"/>
        <end position="41"/>
    </location>
</feature>
<evidence type="ECO:0000313" key="2">
    <source>
        <dbReference type="EMBL" id="WMV26051.1"/>
    </source>
</evidence>
<feature type="region of interest" description="Disordered" evidence="1">
    <location>
        <begin position="1"/>
        <end position="77"/>
    </location>
</feature>
<feature type="region of interest" description="Disordered" evidence="1">
    <location>
        <begin position="94"/>
        <end position="114"/>
    </location>
</feature>
<protein>
    <submittedName>
        <fullName evidence="2">Uncharacterized protein</fullName>
    </submittedName>
</protein>
<keyword evidence="3" id="KW-1185">Reference proteome</keyword>
<gene>
    <name evidence="2" type="ORF">MTR67_019436</name>
</gene>
<dbReference type="AlphaFoldDB" id="A0AAF0QST3"/>
<reference evidence="2" key="1">
    <citation type="submission" date="2023-08" db="EMBL/GenBank/DDBJ databases">
        <title>A de novo genome assembly of Solanum verrucosum Schlechtendal, a Mexican diploid species geographically isolated from the other diploid A-genome species in potato relatives.</title>
        <authorList>
            <person name="Hosaka K."/>
        </authorList>
    </citation>
    <scope>NUCLEOTIDE SEQUENCE</scope>
    <source>
        <tissue evidence="2">Young leaves</tissue>
    </source>
</reference>
<dbReference type="EMBL" id="CP133615">
    <property type="protein sequence ID" value="WMV26051.1"/>
    <property type="molecule type" value="Genomic_DNA"/>
</dbReference>
<feature type="non-terminal residue" evidence="2">
    <location>
        <position position="1"/>
    </location>
</feature>
<organism evidence="2 3">
    <name type="scientific">Solanum verrucosum</name>
    <dbReference type="NCBI Taxonomy" id="315347"/>
    <lineage>
        <taxon>Eukaryota</taxon>
        <taxon>Viridiplantae</taxon>
        <taxon>Streptophyta</taxon>
        <taxon>Embryophyta</taxon>
        <taxon>Tracheophyta</taxon>
        <taxon>Spermatophyta</taxon>
        <taxon>Magnoliopsida</taxon>
        <taxon>eudicotyledons</taxon>
        <taxon>Gunneridae</taxon>
        <taxon>Pentapetalae</taxon>
        <taxon>asterids</taxon>
        <taxon>lamiids</taxon>
        <taxon>Solanales</taxon>
        <taxon>Solanaceae</taxon>
        <taxon>Solanoideae</taxon>
        <taxon>Solaneae</taxon>
        <taxon>Solanum</taxon>
    </lineage>
</organism>
<evidence type="ECO:0000313" key="3">
    <source>
        <dbReference type="Proteomes" id="UP001234989"/>
    </source>
</evidence>
<evidence type="ECO:0000256" key="1">
    <source>
        <dbReference type="SAM" id="MobiDB-lite"/>
    </source>
</evidence>
<sequence>GTATSGGGTAHYAAGEYESQGSQWNKNSAPEASSYAGSFNPASRGLGMSSTSHFGDSSQWMNFSHHPSGPFTNAPHFTPEQYNQILHLLDQGNDTNSKALSAAGSLQWKGERDW</sequence>
<dbReference type="Proteomes" id="UP001234989">
    <property type="component" value="Chromosome 4"/>
</dbReference>
<proteinExistence type="predicted"/>